<dbReference type="AlphaFoldDB" id="A0A976RS04"/>
<dbReference type="KEGG" id="lbe:MOO44_08100"/>
<dbReference type="RefSeq" id="WP_260116620.1">
    <property type="nucleotide sequence ID" value="NZ_CP093361.1"/>
</dbReference>
<sequence length="157" mass="17566">MANNDNDVNSRLEQSTVGTPKINPDEQRKYLGTFRERVSLAIMIQDLGTPQAQQALETEIKAHPDYQLLVNGQVGQDQIGPFMKLASQNNVKFTIRTDSFYFTNPDSYGVVYAAASAINVSPVELHQKYPNLFQNDGSSAANPEKPSFMDKLKHLFK</sequence>
<dbReference type="Gene3D" id="3.30.1330.30">
    <property type="match status" value="1"/>
</dbReference>
<evidence type="ECO:0000313" key="3">
    <source>
        <dbReference type="Proteomes" id="UP000831181"/>
    </source>
</evidence>
<dbReference type="SUPFAM" id="SSF160515">
    <property type="entry name" value="YueI-like"/>
    <property type="match status" value="1"/>
</dbReference>
<keyword evidence="3" id="KW-1185">Reference proteome</keyword>
<dbReference type="PIRSF" id="PIRSF034303">
    <property type="entry name" value="DUF1694"/>
    <property type="match status" value="1"/>
</dbReference>
<accession>A0A976RS04</accession>
<dbReference type="InterPro" id="IPR029064">
    <property type="entry name" value="Ribosomal_eL30-like_sf"/>
</dbReference>
<reference evidence="2" key="1">
    <citation type="journal article" date="2022" name="Int. J. Syst. Evol. Microbiol.">
        <title>Apilactobacillus apisilvae sp. nov., Nicolia spurrieriana gen. nov. sp. nov., Bombilactobacillus folatiphilus sp. nov. and Bombilactobacillus thymidiniphilus sp. nov., four new lactic acid bacterial isolates from stingless bees Tetragonula carbonaria and Austroplebeia australis.</title>
        <authorList>
            <person name="Oliphant S.A."/>
            <person name="Watson-Haigh N.S."/>
            <person name="Sumby K.M."/>
            <person name="Gardner J."/>
            <person name="Groom S."/>
            <person name="Jiranek V."/>
        </authorList>
    </citation>
    <scope>NUCLEOTIDE SEQUENCE</scope>
    <source>
        <strain evidence="2">SGEP1_A5</strain>
    </source>
</reference>
<name>A0A976RS04_9LACO</name>
<dbReference type="InterPro" id="IPR012543">
    <property type="entry name" value="DUF1694"/>
</dbReference>
<proteinExistence type="predicted"/>
<evidence type="ECO:0000313" key="2">
    <source>
        <dbReference type="EMBL" id="UQS86817.1"/>
    </source>
</evidence>
<protein>
    <submittedName>
        <fullName evidence="2">YueI family protein</fullName>
    </submittedName>
</protein>
<gene>
    <name evidence="2" type="ORF">MOO44_08100</name>
</gene>
<evidence type="ECO:0000256" key="1">
    <source>
        <dbReference type="SAM" id="MobiDB-lite"/>
    </source>
</evidence>
<dbReference type="EMBL" id="CP093361">
    <property type="protein sequence ID" value="UQS86817.1"/>
    <property type="molecule type" value="Genomic_DNA"/>
</dbReference>
<feature type="compositionally biased region" description="Polar residues" evidence="1">
    <location>
        <begin position="1"/>
        <end position="18"/>
    </location>
</feature>
<feature type="region of interest" description="Disordered" evidence="1">
    <location>
        <begin position="1"/>
        <end position="26"/>
    </location>
</feature>
<dbReference type="Pfam" id="PF07997">
    <property type="entry name" value="DUF1694"/>
    <property type="match status" value="1"/>
</dbReference>
<dbReference type="Proteomes" id="UP000831181">
    <property type="component" value="Chromosome"/>
</dbReference>
<organism evidence="2 3">
    <name type="scientific">Nicoliella spurrieriana</name>
    <dbReference type="NCBI Taxonomy" id="2925830"/>
    <lineage>
        <taxon>Bacteria</taxon>
        <taxon>Bacillati</taxon>
        <taxon>Bacillota</taxon>
        <taxon>Bacilli</taxon>
        <taxon>Lactobacillales</taxon>
        <taxon>Lactobacillaceae</taxon>
        <taxon>Nicoliella</taxon>
    </lineage>
</organism>